<protein>
    <submittedName>
        <fullName evidence="2">Permease</fullName>
    </submittedName>
</protein>
<keyword evidence="3" id="KW-1185">Reference proteome</keyword>
<name>A0A172TGV2_9BACL</name>
<evidence type="ECO:0000313" key="2">
    <source>
        <dbReference type="EMBL" id="ANE46124.1"/>
    </source>
</evidence>
<accession>A0A172TGV2</accession>
<evidence type="ECO:0000313" key="3">
    <source>
        <dbReference type="Proteomes" id="UP000076927"/>
    </source>
</evidence>
<keyword evidence="1" id="KW-0472">Membrane</keyword>
<gene>
    <name evidence="2" type="ORF">SY83_07345</name>
</gene>
<proteinExistence type="predicted"/>
<evidence type="ECO:0000256" key="1">
    <source>
        <dbReference type="SAM" id="Phobius"/>
    </source>
</evidence>
<reference evidence="2 3" key="1">
    <citation type="submission" date="2015-01" db="EMBL/GenBank/DDBJ databases">
        <title>Paenibacillus swuensis/DY6/whole genome sequencing.</title>
        <authorList>
            <person name="Kim M.K."/>
            <person name="Srinivasan S."/>
            <person name="Lee J.-J."/>
        </authorList>
    </citation>
    <scope>NUCLEOTIDE SEQUENCE [LARGE SCALE GENOMIC DNA]</scope>
    <source>
        <strain evidence="2 3">DY6</strain>
    </source>
</reference>
<dbReference type="OrthoDB" id="327431at2"/>
<organism evidence="2 3">
    <name type="scientific">Paenibacillus swuensis</name>
    <dbReference type="NCBI Taxonomy" id="1178515"/>
    <lineage>
        <taxon>Bacteria</taxon>
        <taxon>Bacillati</taxon>
        <taxon>Bacillota</taxon>
        <taxon>Bacilli</taxon>
        <taxon>Bacillales</taxon>
        <taxon>Paenibacillaceae</taxon>
        <taxon>Paenibacillus</taxon>
    </lineage>
</organism>
<sequence length="188" mass="20780">MFAGHFGLAAIVKARHPEIPLWALMVSTQWLDIAFIPLFISGVETIEILDGGGYGEQIIHAEWTHSLVGTTLLSFLAGWIASRIWSVKAGIIIGLLSGSHWLLDLIVHNQDMPLLPGHADGLALWGLSLWSYPVYSIVLEALIVATGILMYSRWRLTQGSVKRRRVQAIITSVFVSSLLIFSMISDFL</sequence>
<dbReference type="STRING" id="1178515.SY83_07345"/>
<feature type="transmembrane region" description="Helical" evidence="1">
    <location>
        <begin position="21"/>
        <end position="43"/>
    </location>
</feature>
<feature type="transmembrane region" description="Helical" evidence="1">
    <location>
        <begin position="89"/>
        <end position="107"/>
    </location>
</feature>
<keyword evidence="1" id="KW-0812">Transmembrane</keyword>
<dbReference type="Proteomes" id="UP000076927">
    <property type="component" value="Chromosome"/>
</dbReference>
<dbReference type="RefSeq" id="WP_068605584.1">
    <property type="nucleotide sequence ID" value="NZ_CP011388.1"/>
</dbReference>
<keyword evidence="1" id="KW-1133">Transmembrane helix</keyword>
<dbReference type="EMBL" id="CP011388">
    <property type="protein sequence ID" value="ANE46124.1"/>
    <property type="molecule type" value="Genomic_DNA"/>
</dbReference>
<feature type="transmembrane region" description="Helical" evidence="1">
    <location>
        <begin position="132"/>
        <end position="154"/>
    </location>
</feature>
<feature type="transmembrane region" description="Helical" evidence="1">
    <location>
        <begin position="63"/>
        <end position="82"/>
    </location>
</feature>
<dbReference type="KEGG" id="pswu:SY83_07345"/>
<feature type="transmembrane region" description="Helical" evidence="1">
    <location>
        <begin position="166"/>
        <end position="184"/>
    </location>
</feature>
<dbReference type="AlphaFoldDB" id="A0A172TGV2"/>
<dbReference type="PATRIC" id="fig|1178515.4.peg.1468"/>